<evidence type="ECO:0000256" key="5">
    <source>
        <dbReference type="ARBA" id="ARBA00022989"/>
    </source>
</evidence>
<feature type="transmembrane region" description="Helical" evidence="7">
    <location>
        <begin position="415"/>
        <end position="434"/>
    </location>
</feature>
<gene>
    <name evidence="9" type="ORF">BKCO1_18000116</name>
</gene>
<dbReference type="InterPro" id="IPR036259">
    <property type="entry name" value="MFS_trans_sf"/>
</dbReference>
<keyword evidence="3" id="KW-0813">Transport</keyword>
<feature type="transmembrane region" description="Helical" evidence="7">
    <location>
        <begin position="121"/>
        <end position="144"/>
    </location>
</feature>
<dbReference type="SUPFAM" id="SSF103473">
    <property type="entry name" value="MFS general substrate transporter"/>
    <property type="match status" value="1"/>
</dbReference>
<comment type="caution">
    <text evidence="9">The sequence shown here is derived from an EMBL/GenBank/DDBJ whole genome shotgun (WGS) entry which is preliminary data.</text>
</comment>
<keyword evidence="9" id="KW-0762">Sugar transport</keyword>
<dbReference type="OrthoDB" id="6133115at2759"/>
<evidence type="ECO:0000256" key="6">
    <source>
        <dbReference type="ARBA" id="ARBA00023136"/>
    </source>
</evidence>
<protein>
    <submittedName>
        <fullName evidence="9">Sugar transporter stl1</fullName>
    </submittedName>
</protein>
<dbReference type="InterPro" id="IPR005829">
    <property type="entry name" value="Sugar_transporter_CS"/>
</dbReference>
<dbReference type="RefSeq" id="XP_020131569.1">
    <property type="nucleotide sequence ID" value="XM_020271747.1"/>
</dbReference>
<keyword evidence="5 7" id="KW-1133">Transmembrane helix</keyword>
<dbReference type="InterPro" id="IPR020846">
    <property type="entry name" value="MFS_dom"/>
</dbReference>
<feature type="transmembrane region" description="Helical" evidence="7">
    <location>
        <begin position="65"/>
        <end position="82"/>
    </location>
</feature>
<dbReference type="Gene3D" id="1.20.1250.20">
    <property type="entry name" value="MFS general substrate transporter like domains"/>
    <property type="match status" value="1"/>
</dbReference>
<name>A0A1J9S6S5_9PEZI</name>
<feature type="transmembrane region" description="Helical" evidence="7">
    <location>
        <begin position="384"/>
        <end position="403"/>
    </location>
</feature>
<evidence type="ECO:0000313" key="9">
    <source>
        <dbReference type="EMBL" id="OJD35309.1"/>
    </source>
</evidence>
<reference evidence="9 10" key="1">
    <citation type="submission" date="2016-10" db="EMBL/GenBank/DDBJ databases">
        <title>Proteomics and genomics reveal pathogen-plant mechanisms compatible with a hemibiotrophic lifestyle of Diplodia corticola.</title>
        <authorList>
            <person name="Fernandes I."/>
            <person name="De Jonge R."/>
            <person name="Van De Peer Y."/>
            <person name="Devreese B."/>
            <person name="Alves A."/>
            <person name="Esteves A.C."/>
        </authorList>
    </citation>
    <scope>NUCLEOTIDE SEQUENCE [LARGE SCALE GENOMIC DNA]</scope>
    <source>
        <strain evidence="9 10">CBS 112549</strain>
    </source>
</reference>
<keyword evidence="4 7" id="KW-0812">Transmembrane</keyword>
<organism evidence="9 10">
    <name type="scientific">Diplodia corticola</name>
    <dbReference type="NCBI Taxonomy" id="236234"/>
    <lineage>
        <taxon>Eukaryota</taxon>
        <taxon>Fungi</taxon>
        <taxon>Dikarya</taxon>
        <taxon>Ascomycota</taxon>
        <taxon>Pezizomycotina</taxon>
        <taxon>Dothideomycetes</taxon>
        <taxon>Dothideomycetes incertae sedis</taxon>
        <taxon>Botryosphaeriales</taxon>
        <taxon>Botryosphaeriaceae</taxon>
        <taxon>Diplodia</taxon>
    </lineage>
</organism>
<dbReference type="InterPro" id="IPR005828">
    <property type="entry name" value="MFS_sugar_transport-like"/>
</dbReference>
<dbReference type="FunFam" id="1.20.1250.20:FF:000134">
    <property type="entry name" value="MFS sugar transporter protein"/>
    <property type="match status" value="1"/>
</dbReference>
<evidence type="ECO:0000313" key="10">
    <source>
        <dbReference type="Proteomes" id="UP000183809"/>
    </source>
</evidence>
<evidence type="ECO:0000256" key="4">
    <source>
        <dbReference type="ARBA" id="ARBA00022692"/>
    </source>
</evidence>
<dbReference type="InterPro" id="IPR003663">
    <property type="entry name" value="Sugar/inositol_transpt"/>
</dbReference>
<feature type="domain" description="Major facilitator superfamily (MFS) profile" evidence="8">
    <location>
        <begin position="1"/>
        <end position="438"/>
    </location>
</feature>
<dbReference type="GO" id="GO:0005351">
    <property type="term" value="F:carbohydrate:proton symporter activity"/>
    <property type="evidence" value="ECO:0007669"/>
    <property type="project" value="TreeGrafter"/>
</dbReference>
<evidence type="ECO:0000256" key="2">
    <source>
        <dbReference type="ARBA" id="ARBA00010992"/>
    </source>
</evidence>
<dbReference type="PANTHER" id="PTHR48022:SF26">
    <property type="entry name" value="MAJOR FACILITATOR SUPERFAMILY (MFS) PROFILE DOMAIN-CONTAINING PROTEIN-RELATED"/>
    <property type="match status" value="1"/>
</dbReference>
<evidence type="ECO:0000256" key="7">
    <source>
        <dbReference type="SAM" id="Phobius"/>
    </source>
</evidence>
<feature type="transmembrane region" description="Helical" evidence="7">
    <location>
        <begin position="314"/>
        <end position="333"/>
    </location>
</feature>
<dbReference type="PROSITE" id="PS50850">
    <property type="entry name" value="MFS"/>
    <property type="match status" value="1"/>
</dbReference>
<feature type="transmembrane region" description="Helical" evidence="7">
    <location>
        <begin position="286"/>
        <end position="308"/>
    </location>
</feature>
<evidence type="ECO:0000259" key="8">
    <source>
        <dbReference type="PROSITE" id="PS50850"/>
    </source>
</evidence>
<accession>A0A1J9S6S5</accession>
<dbReference type="EMBL" id="MNUE01000018">
    <property type="protein sequence ID" value="OJD35309.1"/>
    <property type="molecule type" value="Genomic_DNA"/>
</dbReference>
<feature type="transmembrane region" description="Helical" evidence="7">
    <location>
        <begin position="34"/>
        <end position="53"/>
    </location>
</feature>
<sequence>MCWFGYDQGVFSGVLISKDFIDQFPETKNANVNGITSSCFSLSAFIGCLFAFTAGDYLGRRRSNLIGLAANVIGAILQIFAFHLPQMLIGRLINGFGMGIITSVVPVYQSECAKPHVRGRLVILANISNTLAFCLANWINYALFFSHGGGAFQWRFPLAFQLVFALVSIPIVAYLPESPRWLMLQERAEEAIQVIARLEGAELSETDPVVVATHRSIGAAIEEERRARMPVRDVLLFRDGTQNFRRVLLSCGTQLMQQFSGVNALGYYLPTLLQESVGFDERKSRLLAACNATSYFGAALVCLCVIDMVGRRKLMLYGALSAGSCYLVAAICLKMADLEPESKYELGSATTATFFLYYAFYGTSFAKVPWVYNSEINSLGWRTRGAAAATATNWIGSFIVTQFTKVGVQNLGWRFYLLFACFLYSYFPVVWALYPETTQRTLEDMDEIFKRNPGIFVFGNKDLTQRARPRVLVEAEIARVQRAAEENYEHVGGEYTETSAPVALKNHENSVPTEERRAVCGQPAWGWGPEVPPSSIAQSPLLTQWGSTLESPSSAMSHLVPVDDPLLVPYLVEGIGECDESFFNELRTDDDGVLSRIRRGDVSELCGDDVAPVLQQWMFFGLMRKLLGPSGISVDQEDFLSPADGCDGCWVSTSGVLPLYLMYWSAAEVDAEDSAERDKKTLLRQHLDALRFVNSVVNAIIICRRDMVSGQNQNEGSDEEVEDVTDNNTCLEISVLDTVILSIVLLSEALLHAATQIFNLPEKVEGLKWNLDNALRFRLTRAGWCPGEISFLHQRLVYASSLYLVSSMDRKYLSKTHDACDEDGCKANQIDEGTYQTKHETAGCVCDHVAETSPDGVTQAVKVLDNGDIPVIRILEDDGGYPNRTHIQVDSFGTGNKEATPYVAISHVWSDGLGNPRANSLPRCQLLRIQRYVDDLYGEEYEKPIPFWIDTICVPLERSSRKKAIRRMGDTYRFADKVLVLDSWLLTTPMHTYREMNLLRIKCCTWTQRLWTLQETMMARHRGLVFQTCEGAFSEEDFQELRWHAGHELLHEVLDSSLDFLKDRNPQESQMLCDLFQNVPEVNSGELLNVIQGPTRRDLLLGFVPGIDPNAIPDVEWDRATSVELCRRLVGWSARNFVFHEGHNYFVRTRWTVPGAQDTSPTPAVYTNALAFIGYGMSDRSTSKLEDEPICLATLLGQDLDDLLDEPDVERRMRIVMSKLTWVTSVVLFSPGPRMEVDGFKWAPKSFLVGGEGFEPDLTFSSKFIGSVAPEGLLIKLNGVIVESPVPIAAIICGADFVVDVGHARLHAAFTDVDVRTLPDLTNLPLAIVIRSIQPGAAIPFATPAWITRVKERRNGMCYVEPLCRMSIVSVFEGSQHDRFISGNFVEEQQWCVG</sequence>
<dbReference type="Pfam" id="PF00083">
    <property type="entry name" value="Sugar_tr"/>
    <property type="match status" value="1"/>
</dbReference>
<dbReference type="GO" id="GO:0016020">
    <property type="term" value="C:membrane"/>
    <property type="evidence" value="ECO:0007669"/>
    <property type="project" value="UniProtKB-SubCell"/>
</dbReference>
<dbReference type="PRINTS" id="PR00171">
    <property type="entry name" value="SUGRTRNSPORT"/>
</dbReference>
<dbReference type="GeneID" id="31012006"/>
<keyword evidence="6 7" id="KW-0472">Membrane</keyword>
<dbReference type="PROSITE" id="PS00217">
    <property type="entry name" value="SUGAR_TRANSPORT_2"/>
    <property type="match status" value="1"/>
</dbReference>
<dbReference type="Proteomes" id="UP000183809">
    <property type="component" value="Unassembled WGS sequence"/>
</dbReference>
<feature type="transmembrane region" description="Helical" evidence="7">
    <location>
        <begin position="88"/>
        <end position="109"/>
    </location>
</feature>
<dbReference type="InterPro" id="IPR050360">
    <property type="entry name" value="MFS_Sugar_Transporters"/>
</dbReference>
<evidence type="ECO:0000256" key="3">
    <source>
        <dbReference type="ARBA" id="ARBA00022448"/>
    </source>
</evidence>
<feature type="transmembrane region" description="Helical" evidence="7">
    <location>
        <begin position="156"/>
        <end position="175"/>
    </location>
</feature>
<dbReference type="NCBIfam" id="TIGR00879">
    <property type="entry name" value="SP"/>
    <property type="match status" value="1"/>
</dbReference>
<evidence type="ECO:0000256" key="1">
    <source>
        <dbReference type="ARBA" id="ARBA00004141"/>
    </source>
</evidence>
<dbReference type="PANTHER" id="PTHR48022">
    <property type="entry name" value="PLASTIDIC GLUCOSE TRANSPORTER 4"/>
    <property type="match status" value="1"/>
</dbReference>
<comment type="subcellular location">
    <subcellularLocation>
        <location evidence="1">Membrane</location>
        <topology evidence="1">Multi-pass membrane protein</topology>
    </subcellularLocation>
</comment>
<comment type="similarity">
    <text evidence="2">Belongs to the major facilitator superfamily. Sugar transporter (TC 2.A.1.1) family.</text>
</comment>
<proteinExistence type="inferred from homology"/>
<feature type="transmembrane region" description="Helical" evidence="7">
    <location>
        <begin position="354"/>
        <end position="372"/>
    </location>
</feature>
<keyword evidence="10" id="KW-1185">Reference proteome</keyword>